<dbReference type="OrthoDB" id="142616at2157"/>
<reference evidence="3 4" key="1">
    <citation type="submission" date="2017-09" db="EMBL/GenBank/DDBJ databases">
        <authorList>
            <person name="Ehlers B."/>
            <person name="Leendertz F.H."/>
        </authorList>
    </citation>
    <scope>NUCLEOTIDE SEQUENCE [LARGE SCALE GENOMIC DNA]</scope>
    <source>
        <strain evidence="3 4">DSM 27208</strain>
    </source>
</reference>
<evidence type="ECO:0000313" key="4">
    <source>
        <dbReference type="Proteomes" id="UP000219453"/>
    </source>
</evidence>
<dbReference type="Pfam" id="PF22798">
    <property type="entry name" value="DUF5817_CT"/>
    <property type="match status" value="1"/>
</dbReference>
<dbReference type="InterPro" id="IPR043855">
    <property type="entry name" value="DUF5817"/>
</dbReference>
<organism evidence="3 4">
    <name type="scientific">Natronoarchaeum philippinense</name>
    <dbReference type="NCBI Taxonomy" id="558529"/>
    <lineage>
        <taxon>Archaea</taxon>
        <taxon>Methanobacteriati</taxon>
        <taxon>Methanobacteriota</taxon>
        <taxon>Stenosarchaea group</taxon>
        <taxon>Halobacteria</taxon>
        <taxon>Halobacteriales</taxon>
        <taxon>Natronoarchaeaceae</taxon>
    </lineage>
</organism>
<sequence>MYAVVGCTDCSALWLVEGRQQTAQCQRCGKTHQFERLKKFVETDDEDHAREVRASMLANRQDHGEAFAEVDSFAELETQVGDAVVDDQEYLEGSGIDADAVDDAADRAMESSTGGSQSRKETVLDALRTLDEPTEDAVVEYATERGVPAEYVRKSLNKLAQRGRVSENGGVYRLL</sequence>
<proteinExistence type="predicted"/>
<evidence type="ECO:0000313" key="3">
    <source>
        <dbReference type="EMBL" id="SNZ06622.1"/>
    </source>
</evidence>
<feature type="domain" description="DUF5817" evidence="2">
    <location>
        <begin position="121"/>
        <end position="174"/>
    </location>
</feature>
<dbReference type="Gene3D" id="3.90.820.10">
    <property type="entry name" value="Structural Genomics, Unknown Function 30-nov-00 1gh9 Mol_id"/>
    <property type="match status" value="1"/>
</dbReference>
<evidence type="ECO:0000259" key="1">
    <source>
        <dbReference type="Pfam" id="PF19134"/>
    </source>
</evidence>
<name>A0A285NAX3_NATPI</name>
<protein>
    <submittedName>
        <fullName evidence="3">Uncharacterized protein</fullName>
    </submittedName>
</protein>
<dbReference type="InterPro" id="IPR053849">
    <property type="entry name" value="DUF5817_C"/>
</dbReference>
<dbReference type="Proteomes" id="UP000219453">
    <property type="component" value="Unassembled WGS sequence"/>
</dbReference>
<keyword evidence="4" id="KW-1185">Reference proteome</keyword>
<dbReference type="EMBL" id="OBEJ01000001">
    <property type="protein sequence ID" value="SNZ06622.1"/>
    <property type="molecule type" value="Genomic_DNA"/>
</dbReference>
<accession>A0A285NAX3</accession>
<dbReference type="Pfam" id="PF19134">
    <property type="entry name" value="DUF5817"/>
    <property type="match status" value="1"/>
</dbReference>
<gene>
    <name evidence="3" type="ORF">SAMN06269185_1232</name>
</gene>
<dbReference type="RefSeq" id="WP_097008160.1">
    <property type="nucleotide sequence ID" value="NZ_OBEJ01000001.1"/>
</dbReference>
<evidence type="ECO:0000259" key="2">
    <source>
        <dbReference type="Pfam" id="PF22798"/>
    </source>
</evidence>
<feature type="domain" description="DUF5817" evidence="1">
    <location>
        <begin position="2"/>
        <end position="58"/>
    </location>
</feature>
<dbReference type="AlphaFoldDB" id="A0A285NAX3"/>